<dbReference type="NCBIfam" id="TIGR00101">
    <property type="entry name" value="ureG"/>
    <property type="match status" value="1"/>
</dbReference>
<dbReference type="Pfam" id="PF02492">
    <property type="entry name" value="cobW"/>
    <property type="match status" value="1"/>
</dbReference>
<dbReference type="SUPFAM" id="SSF53098">
    <property type="entry name" value="Ribonuclease H-like"/>
    <property type="match status" value="2"/>
</dbReference>
<name>A0A1Q9EPN0_SYMMI</name>
<dbReference type="Proteomes" id="UP000186817">
    <property type="component" value="Unassembled WGS sequence"/>
</dbReference>
<feature type="region of interest" description="Disordered" evidence="7">
    <location>
        <begin position="658"/>
        <end position="678"/>
    </location>
</feature>
<dbReference type="Pfam" id="PF04857">
    <property type="entry name" value="CAF1"/>
    <property type="match status" value="1"/>
</dbReference>
<dbReference type="InterPro" id="IPR027417">
    <property type="entry name" value="P-loop_NTPase"/>
</dbReference>
<dbReference type="PANTHER" id="PTHR31715">
    <property type="entry name" value="UREASE ACCESSORY PROTEIN G"/>
    <property type="match status" value="1"/>
</dbReference>
<dbReference type="FunFam" id="3.40.50.300:FF:000208">
    <property type="entry name" value="Urease accessory protein UreG"/>
    <property type="match status" value="1"/>
</dbReference>
<dbReference type="Gene3D" id="3.40.50.300">
    <property type="entry name" value="P-loop containing nucleotide triphosphate hydrolases"/>
    <property type="match status" value="1"/>
</dbReference>
<evidence type="ECO:0000256" key="6">
    <source>
        <dbReference type="ARBA" id="ARBA00023186"/>
    </source>
</evidence>
<reference evidence="9 10" key="1">
    <citation type="submission" date="2016-02" db="EMBL/GenBank/DDBJ databases">
        <title>Genome analysis of coral dinoflagellate symbionts highlights evolutionary adaptations to a symbiotic lifestyle.</title>
        <authorList>
            <person name="Aranda M."/>
            <person name="Li Y."/>
            <person name="Liew Y.J."/>
            <person name="Baumgarten S."/>
            <person name="Simakov O."/>
            <person name="Wilson M."/>
            <person name="Piel J."/>
            <person name="Ashoor H."/>
            <person name="Bougouffa S."/>
            <person name="Bajic V.B."/>
            <person name="Ryu T."/>
            <person name="Ravasi T."/>
            <person name="Bayer T."/>
            <person name="Micklem G."/>
            <person name="Kim H."/>
            <person name="Bhak J."/>
            <person name="Lajeunesse T.C."/>
            <person name="Voolstra C.R."/>
        </authorList>
    </citation>
    <scope>NUCLEOTIDE SEQUENCE [LARGE SCALE GENOMIC DNA]</scope>
    <source>
        <strain evidence="9 10">CCMP2467</strain>
    </source>
</reference>
<protein>
    <submittedName>
        <fullName evidence="9">Urease accessory protein G</fullName>
    </submittedName>
</protein>
<dbReference type="GO" id="GO:0003676">
    <property type="term" value="F:nucleic acid binding"/>
    <property type="evidence" value="ECO:0007669"/>
    <property type="project" value="InterPro"/>
</dbReference>
<proteinExistence type="inferred from homology"/>
<evidence type="ECO:0000256" key="3">
    <source>
        <dbReference type="ARBA" id="ARBA00022741"/>
    </source>
</evidence>
<dbReference type="InterPro" id="IPR004400">
    <property type="entry name" value="UreG"/>
</dbReference>
<keyword evidence="4" id="KW-0996">Nickel insertion</keyword>
<dbReference type="GO" id="GO:0003924">
    <property type="term" value="F:GTPase activity"/>
    <property type="evidence" value="ECO:0007669"/>
    <property type="project" value="InterPro"/>
</dbReference>
<dbReference type="Gene3D" id="3.30.420.10">
    <property type="entry name" value="Ribonuclease H-like superfamily/Ribonuclease H"/>
    <property type="match status" value="2"/>
</dbReference>
<comment type="similarity">
    <text evidence="1">Belongs to the SIMIBI class G3E GTPase family. UreG subfamily.</text>
</comment>
<organism evidence="9 10">
    <name type="scientific">Symbiodinium microadriaticum</name>
    <name type="common">Dinoflagellate</name>
    <name type="synonym">Zooxanthella microadriatica</name>
    <dbReference type="NCBI Taxonomy" id="2951"/>
    <lineage>
        <taxon>Eukaryota</taxon>
        <taxon>Sar</taxon>
        <taxon>Alveolata</taxon>
        <taxon>Dinophyceae</taxon>
        <taxon>Suessiales</taxon>
        <taxon>Symbiodiniaceae</taxon>
        <taxon>Symbiodinium</taxon>
    </lineage>
</organism>
<comment type="caution">
    <text evidence="9">The sequence shown here is derived from an EMBL/GenBank/DDBJ whole genome shotgun (WGS) entry which is preliminary data.</text>
</comment>
<accession>A0A1Q9EPN0</accession>
<dbReference type="SUPFAM" id="SSF52540">
    <property type="entry name" value="P-loop containing nucleoside triphosphate hydrolases"/>
    <property type="match status" value="1"/>
</dbReference>
<dbReference type="CDD" id="cd05540">
    <property type="entry name" value="UreG"/>
    <property type="match status" value="1"/>
</dbReference>
<dbReference type="GO" id="GO:0005525">
    <property type="term" value="F:GTP binding"/>
    <property type="evidence" value="ECO:0007669"/>
    <property type="project" value="UniProtKB-KW"/>
</dbReference>
<dbReference type="InterPro" id="IPR036397">
    <property type="entry name" value="RNaseH_sf"/>
</dbReference>
<dbReference type="HAMAP" id="MF_01389">
    <property type="entry name" value="UreG"/>
    <property type="match status" value="1"/>
</dbReference>
<keyword evidence="6" id="KW-0143">Chaperone</keyword>
<dbReference type="OrthoDB" id="10063137at2759"/>
<evidence type="ECO:0000313" key="9">
    <source>
        <dbReference type="EMBL" id="OLQ09382.1"/>
    </source>
</evidence>
<dbReference type="GO" id="GO:0016151">
    <property type="term" value="F:nickel cation binding"/>
    <property type="evidence" value="ECO:0007669"/>
    <property type="project" value="InterPro"/>
</dbReference>
<feature type="compositionally biased region" description="Low complexity" evidence="7">
    <location>
        <begin position="9"/>
        <end position="20"/>
    </location>
</feature>
<gene>
    <name evidence="9" type="primary">UREG</name>
    <name evidence="9" type="ORF">AK812_SmicGene7039</name>
</gene>
<dbReference type="GO" id="GO:0043419">
    <property type="term" value="P:urea catabolic process"/>
    <property type="evidence" value="ECO:0007669"/>
    <property type="project" value="InterPro"/>
</dbReference>
<dbReference type="InterPro" id="IPR012337">
    <property type="entry name" value="RNaseH-like_sf"/>
</dbReference>
<keyword evidence="5" id="KW-0342">GTP-binding</keyword>
<dbReference type="Gene3D" id="3.90.228.10">
    <property type="match status" value="1"/>
</dbReference>
<evidence type="ECO:0000256" key="7">
    <source>
        <dbReference type="SAM" id="MobiDB-lite"/>
    </source>
</evidence>
<evidence type="ECO:0000256" key="2">
    <source>
        <dbReference type="ARBA" id="ARBA00008372"/>
    </source>
</evidence>
<evidence type="ECO:0000259" key="8">
    <source>
        <dbReference type="Pfam" id="PF02492"/>
    </source>
</evidence>
<keyword evidence="3" id="KW-0547">Nucleotide-binding</keyword>
<evidence type="ECO:0000256" key="5">
    <source>
        <dbReference type="ARBA" id="ARBA00023134"/>
    </source>
</evidence>
<dbReference type="EMBL" id="LSRX01000098">
    <property type="protein sequence ID" value="OLQ09382.1"/>
    <property type="molecule type" value="Genomic_DNA"/>
</dbReference>
<comment type="similarity">
    <text evidence="2">Belongs to the CAF1 family.</text>
</comment>
<dbReference type="InterPro" id="IPR003495">
    <property type="entry name" value="CobW/HypB/UreG_nucleotide-bd"/>
</dbReference>
<feature type="compositionally biased region" description="Basic and acidic residues" evidence="7">
    <location>
        <begin position="21"/>
        <end position="30"/>
    </location>
</feature>
<sequence length="1317" mass="142542">MEEHLFPPSQLSCQVSSQVSKLERKERAAEAEAGAALFAAAAEQSPHHHDAVLTEDSQQEPPAAVKEEHGSPDPKDEGAERNGIRVLILRSPQKGGSGYIGRAASDEEAEDGSEEAAARQVFSLFNLPPNTDDLGEDIVDDAIGVITDTEFPALAAFLGLSNSEDEMPSIDKVRDRLGLASSESGPVMSVRVSSQLSWVRVAFGEFSYVGTHCGMRKLFVEEPASAIAQCPCSAHQPQLRTGPRPRASLPAAPAALSEMAPGSHNLPATVRDSPPATPTEKHITEVFNWNLDTEFNNLLAAAAGDASGGALLAIDMEFPGFLRQEPRSGARSARYQALRENVDRLRLIQLGAAVADADGTVRGAWSFNLKFDIDVDLHTEKSMAFLRAAGLDFPRHKKEGIDPVVLGQKLANSSLVGPRAPSWVTFAGSYDLAYLLKLLTAGQPLPRDFHSFDVQLGMYYLARCVGGVLGESLFLLFSALLLTPPHHMLRLCIIASALSLCSGESLPEDVLEFNDECAEGSCALNALQHRRQPNASEEEHAYGSEEEVIQAFKGKEAVPPGSPKWIECDPLCPEMPAPSDSSDSLGAGPDEDELGSTGLWHAGANCWYRCHGAGSCSNFCGPGNSCCRWHARYDPPACRSVRWWPVIHWHTCVATAHHHSPSPPPSSSSSGSGSDSCANRGAMGDVITVYHQAKYVCSEPSTSGARQWLHRQSPGWTEHPTMGGLDEIVDGVARANLVATDFAKPWEPTTDDAGAADHQQRLLSRVCTTLAEKCPDVKNFPSGMYKYTFLAYQDSQRSDQIAVYDPATGCNIGPQILREGFHLGHSGWCGGGIYFARSPDATTTKAIGPDSHKGFMIEARVRVGNVAYGDRKCKINGRTLQGQSLLRAGYDSIEFDPGDGQEVIVYCASQVISTRKYPWKCRRLHELREYLPTGSLDAWARRLGVQRYGRSHTAGSDALLTLNLFLSIMASNSGLCSSGEADRWQQGWYDWDGWEGMQLQQARWQAASWPQYSGFPFNYGAVGKHQLGTMFKARWLATTLANAEAAMLRVAGVTCGVAGRLARRRFFPVLGRFHGGHGHGHGHGHSHEDLDHPGRFAEREHPLWARRDWQERAFTIGIGGPVGSGKTALTMKLCLALREQYSVAVVTNDIFTREDAEFLTRNGALPPDRIRAVETGGCPHAAIREDVSSNLAACEALTEKHSGVQLLICESGGDNLAANFSRELADYTIYVIDVAGGDKVPRKGGPGITQSDLLVINKTDLAEAVGADLAVMDRDAKKMRGSGPTVFAAVKKDKGVPEIISHILSSWEIATGSNAEL</sequence>
<feature type="compositionally biased region" description="Low complexity" evidence="7">
    <location>
        <begin position="31"/>
        <end position="43"/>
    </location>
</feature>
<dbReference type="InterPro" id="IPR006941">
    <property type="entry name" value="RNase_CAF1"/>
</dbReference>
<feature type="domain" description="CobW/HypB/UreG nucleotide-binding" evidence="8">
    <location>
        <begin position="1115"/>
        <end position="1285"/>
    </location>
</feature>
<feature type="region of interest" description="Disordered" evidence="7">
    <location>
        <begin position="1"/>
        <end position="116"/>
    </location>
</feature>
<evidence type="ECO:0000313" key="10">
    <source>
        <dbReference type="Proteomes" id="UP000186817"/>
    </source>
</evidence>
<dbReference type="PANTHER" id="PTHR31715:SF0">
    <property type="entry name" value="UREASE ACCESSORY PROTEIN G"/>
    <property type="match status" value="1"/>
</dbReference>
<dbReference type="SUPFAM" id="SSF56399">
    <property type="entry name" value="ADP-ribosylation"/>
    <property type="match status" value="1"/>
</dbReference>
<evidence type="ECO:0000256" key="4">
    <source>
        <dbReference type="ARBA" id="ARBA00022988"/>
    </source>
</evidence>
<keyword evidence="10" id="KW-1185">Reference proteome</keyword>
<feature type="compositionally biased region" description="Basic and acidic residues" evidence="7">
    <location>
        <begin position="65"/>
        <end position="83"/>
    </location>
</feature>
<evidence type="ECO:0000256" key="1">
    <source>
        <dbReference type="ARBA" id="ARBA00005732"/>
    </source>
</evidence>